<dbReference type="RefSeq" id="WP_035314501.1">
    <property type="nucleotide sequence ID" value="NZ_AODH01000023.1"/>
</dbReference>
<evidence type="ECO:0000313" key="3">
    <source>
        <dbReference type="Proteomes" id="UP000019243"/>
    </source>
</evidence>
<feature type="domain" description="NAD(P)-binding" evidence="1">
    <location>
        <begin position="7"/>
        <end position="191"/>
    </location>
</feature>
<organism evidence="2 3">
    <name type="scientific">Brochothrix campestris FSL F6-1037</name>
    <dbReference type="NCBI Taxonomy" id="1265861"/>
    <lineage>
        <taxon>Bacteria</taxon>
        <taxon>Bacillati</taxon>
        <taxon>Bacillota</taxon>
        <taxon>Bacilli</taxon>
        <taxon>Bacillales</taxon>
        <taxon>Listeriaceae</taxon>
        <taxon>Brochothrix</taxon>
    </lineage>
</organism>
<dbReference type="AlphaFoldDB" id="W7CVK7"/>
<dbReference type="Pfam" id="PF13460">
    <property type="entry name" value="NAD_binding_10"/>
    <property type="match status" value="1"/>
</dbReference>
<dbReference type="InterPro" id="IPR051606">
    <property type="entry name" value="Polyketide_Oxido-like"/>
</dbReference>
<name>W7CVK7_9LIST</name>
<dbReference type="GO" id="GO:0016646">
    <property type="term" value="F:oxidoreductase activity, acting on the CH-NH group of donors, NAD or NADP as acceptor"/>
    <property type="evidence" value="ECO:0007669"/>
    <property type="project" value="TreeGrafter"/>
</dbReference>
<dbReference type="Gene3D" id="3.40.50.720">
    <property type="entry name" value="NAD(P)-binding Rossmann-like Domain"/>
    <property type="match status" value="1"/>
</dbReference>
<comment type="caution">
    <text evidence="2">The sequence shown here is derived from an EMBL/GenBank/DDBJ whole genome shotgun (WGS) entry which is preliminary data.</text>
</comment>
<accession>W7CVK7</accession>
<dbReference type="EMBL" id="AODH01000023">
    <property type="protein sequence ID" value="EUJ39871.1"/>
    <property type="molecule type" value="Genomic_DNA"/>
</dbReference>
<sequence>MKLAIIGASGKAGQFILQEALDRKLDVTAIVRNKANISQPVKVIEKEVFDLETADINAFDVIINAFGAKPGDEELHVKAGRHLIKIFTNTTTRLLVVGGAGSLYVDPEKITRVMDTPEFPAAFLPTASNQGQNLTDLQVSPINWTFLSPSAFFNPDGIRTGHYVAGRDHLLANKANESYISYADYAIAMIDEAVHPKHQNERFTVVGESK</sequence>
<dbReference type="PANTHER" id="PTHR43355:SF2">
    <property type="entry name" value="FLAVIN REDUCTASE (NADPH)"/>
    <property type="match status" value="1"/>
</dbReference>
<dbReference type="InterPro" id="IPR036291">
    <property type="entry name" value="NAD(P)-bd_dom_sf"/>
</dbReference>
<dbReference type="STRING" id="1265861.BCAMP_06705"/>
<keyword evidence="3" id="KW-1185">Reference proteome</keyword>
<protein>
    <recommendedName>
        <fullName evidence="1">NAD(P)-binding domain-containing protein</fullName>
    </recommendedName>
</protein>
<dbReference type="Proteomes" id="UP000019243">
    <property type="component" value="Unassembled WGS sequence"/>
</dbReference>
<evidence type="ECO:0000313" key="2">
    <source>
        <dbReference type="EMBL" id="EUJ39871.1"/>
    </source>
</evidence>
<dbReference type="PANTHER" id="PTHR43355">
    <property type="entry name" value="FLAVIN REDUCTASE (NADPH)"/>
    <property type="match status" value="1"/>
</dbReference>
<dbReference type="CDD" id="cd05244">
    <property type="entry name" value="BVR-B_like_SDR_a"/>
    <property type="match status" value="1"/>
</dbReference>
<dbReference type="OrthoDB" id="9785372at2"/>
<dbReference type="InterPro" id="IPR016040">
    <property type="entry name" value="NAD(P)-bd_dom"/>
</dbReference>
<reference evidence="2 3" key="1">
    <citation type="submission" date="2012-12" db="EMBL/GenBank/DDBJ databases">
        <title>Novel taxa of Listeriaceae from agricultural environments in the United States.</title>
        <authorList>
            <person name="den Bakker H.C."/>
            <person name="Allred A."/>
            <person name="Warchocki S."/>
            <person name="Wright E.M."/>
            <person name="Burrell A."/>
            <person name="Nightingale K.K."/>
            <person name="Kephart D."/>
            <person name="Wiedmann M."/>
        </authorList>
    </citation>
    <scope>NUCLEOTIDE SEQUENCE [LARGE SCALE GENOMIC DNA]</scope>
    <source>
        <strain evidence="2 3">FSL F6-1037</strain>
    </source>
</reference>
<proteinExistence type="predicted"/>
<dbReference type="SUPFAM" id="SSF51735">
    <property type="entry name" value="NAD(P)-binding Rossmann-fold domains"/>
    <property type="match status" value="1"/>
</dbReference>
<gene>
    <name evidence="2" type="ORF">BCAMP_06705</name>
</gene>
<dbReference type="PATRIC" id="fig|1265861.3.peg.1329"/>
<evidence type="ECO:0000259" key="1">
    <source>
        <dbReference type="Pfam" id="PF13460"/>
    </source>
</evidence>